<evidence type="ECO:0000313" key="3">
    <source>
        <dbReference type="Proteomes" id="UP000019763"/>
    </source>
</evidence>
<sequence>MRTCHGGQNAQWVVMGIFVAPNAGYTPPDDAETSAFLAVTDPVSSPFSPDACPVAKAPGEEVWPELLAEFWAESYPNPWSAILDETWSESLVEPPLEDMIETNPDLMMVAPLTEDARVEDARVEDARVEDARVEDARVEDARVEDARVEDARVEDARVEDARVEDALRKPWVGTDLVERVLDQCLKDEKNYKPVLMRHQQLKIARLAKAGLLRELGRASSGKGVPDLSISDFKCCSWRWLKLALLMREWQTKDGDFTNFIATLQGFVLRPEGLSDVWFLAGILQRFMTAWSLSNWLPRQLSPQGGWNGRKMIFRVSFPDGVVHLPESKKSINRVCAMSKLVWWLHQAQQTVRIDKETWTDSGWPAALTRVKSNLGEIFDETVQAVKTKFPPPSLSMSNSRYLSCLLKYVDMTPPSQTKIPRPSYTVKKRKCLPDSNPSTSSVDAENISEPVDPDRSVIEEMSGFMASVLEDCAERERKEKIGYPVAGKVHVSRVCFQKFLGVLSSTRKSAERNRDKRISDPFKMCGWRWLCLAGLMNDYLETYEVLQVIADSEKLVARPKDVSLLWYLACRLQSCLRGKDIIAGILDGMKEGDVSSGWWTVSTVIYRDHFPQTFGELPISETSVRLIAFSSRAAHWIAQGIRKLRCTPKTWRRPVSNRDIVDSYHAVLGHGRFNEMIKLVRPKISTITDSPKKLLKLSDKTIMEILLKYTKLDRRIHLEFCRDWLFDTVASKGYKRLSEDEANSSEDEGPAKRVCTK</sequence>
<accession>A0A023BCR6</accession>
<protein>
    <submittedName>
        <fullName evidence="2">Uncharacterized protein</fullName>
    </submittedName>
</protein>
<name>A0A023BCR6_GRENI</name>
<keyword evidence="3" id="KW-1185">Reference proteome</keyword>
<proteinExistence type="predicted"/>
<dbReference type="Proteomes" id="UP000019763">
    <property type="component" value="Unassembled WGS sequence"/>
</dbReference>
<dbReference type="GeneID" id="22910722"/>
<dbReference type="AlphaFoldDB" id="A0A023BCR6"/>
<dbReference type="RefSeq" id="XP_011128858.1">
    <property type="nucleotide sequence ID" value="XM_011130556.1"/>
</dbReference>
<feature type="region of interest" description="Disordered" evidence="1">
    <location>
        <begin position="417"/>
        <end position="452"/>
    </location>
</feature>
<comment type="caution">
    <text evidence="2">The sequence shown here is derived from an EMBL/GenBank/DDBJ whole genome shotgun (WGS) entry which is preliminary data.</text>
</comment>
<gene>
    <name evidence="2" type="ORF">GNI_012520</name>
</gene>
<feature type="region of interest" description="Disordered" evidence="1">
    <location>
        <begin position="737"/>
        <end position="757"/>
    </location>
</feature>
<evidence type="ECO:0000313" key="2">
    <source>
        <dbReference type="EMBL" id="EZG84598.1"/>
    </source>
</evidence>
<dbReference type="OrthoDB" id="6621371at2759"/>
<organism evidence="2 3">
    <name type="scientific">Gregarina niphandrodes</name>
    <name type="common">Septate eugregarine</name>
    <dbReference type="NCBI Taxonomy" id="110365"/>
    <lineage>
        <taxon>Eukaryota</taxon>
        <taxon>Sar</taxon>
        <taxon>Alveolata</taxon>
        <taxon>Apicomplexa</taxon>
        <taxon>Conoidasida</taxon>
        <taxon>Gregarinasina</taxon>
        <taxon>Eugregarinorida</taxon>
        <taxon>Gregarinidae</taxon>
        <taxon>Gregarina</taxon>
    </lineage>
</organism>
<dbReference type="VEuPathDB" id="CryptoDB:GNI_012520"/>
<evidence type="ECO:0000256" key="1">
    <source>
        <dbReference type="SAM" id="MobiDB-lite"/>
    </source>
</evidence>
<dbReference type="EMBL" id="AFNH02000092">
    <property type="protein sequence ID" value="EZG84598.1"/>
    <property type="molecule type" value="Genomic_DNA"/>
</dbReference>
<reference evidence="2" key="1">
    <citation type="submission" date="2013-12" db="EMBL/GenBank/DDBJ databases">
        <authorList>
            <person name="Omoto C.K."/>
            <person name="Sibley D."/>
            <person name="Venepally P."/>
            <person name="Hadjithomas M."/>
            <person name="Karamycheva S."/>
            <person name="Brunk B."/>
            <person name="Roos D."/>
            <person name="Caler E."/>
            <person name="Lorenzi H."/>
        </authorList>
    </citation>
    <scope>NUCLEOTIDE SEQUENCE</scope>
</reference>